<reference evidence="1 2" key="1">
    <citation type="journal article" date="2019" name="Commun. Biol.">
        <title>The bagworm genome reveals a unique fibroin gene that provides high tensile strength.</title>
        <authorList>
            <person name="Kono N."/>
            <person name="Nakamura H."/>
            <person name="Ohtoshi R."/>
            <person name="Tomita M."/>
            <person name="Numata K."/>
            <person name="Arakawa K."/>
        </authorList>
    </citation>
    <scope>NUCLEOTIDE SEQUENCE [LARGE SCALE GENOMIC DNA]</scope>
</reference>
<comment type="caution">
    <text evidence="1">The sequence shown here is derived from an EMBL/GenBank/DDBJ whole genome shotgun (WGS) entry which is preliminary data.</text>
</comment>
<dbReference type="Proteomes" id="UP000299102">
    <property type="component" value="Unassembled WGS sequence"/>
</dbReference>
<evidence type="ECO:0000313" key="1">
    <source>
        <dbReference type="EMBL" id="GBP38775.1"/>
    </source>
</evidence>
<accession>A0A4C1VLX7</accession>
<evidence type="ECO:0000313" key="2">
    <source>
        <dbReference type="Proteomes" id="UP000299102"/>
    </source>
</evidence>
<protein>
    <submittedName>
        <fullName evidence="1">Uncharacterized protein</fullName>
    </submittedName>
</protein>
<gene>
    <name evidence="1" type="ORF">EVAR_33523_1</name>
</gene>
<dbReference type="EMBL" id="BGZK01000354">
    <property type="protein sequence ID" value="GBP38775.1"/>
    <property type="molecule type" value="Genomic_DNA"/>
</dbReference>
<sequence length="296" mass="33382">MPAHFRASAKLTTARLCHIFFQKRAYTFLKARIALVSLLRLRVFIGCGDDLLSGSLHANWRFKIPIKTLFLYFYVYVYKCLFPHLCPIPPFIRHPIPNQEANDALVTPMRLTALMGDGDHVPSSGSYAPYTSQEYYKRKLECLVSAPVKCCRRSGAAVGWRVRGRRSRNTRRKLGDQAAAHFMQTLQRELNTQSSVHRDIVSSRASMILSTFDTDAGEIFVAGIPKHFWLLEKLEKDKVLNGDARAAAAVCDLRQKLRGTDSGPAAYVGGGYKKNCHASSFTSDDCKRKIEIQNDY</sequence>
<dbReference type="OrthoDB" id="69646at2759"/>
<dbReference type="AlphaFoldDB" id="A0A4C1VLX7"/>
<keyword evidence="2" id="KW-1185">Reference proteome</keyword>
<organism evidence="1 2">
    <name type="scientific">Eumeta variegata</name>
    <name type="common">Bagworm moth</name>
    <name type="synonym">Eumeta japonica</name>
    <dbReference type="NCBI Taxonomy" id="151549"/>
    <lineage>
        <taxon>Eukaryota</taxon>
        <taxon>Metazoa</taxon>
        <taxon>Ecdysozoa</taxon>
        <taxon>Arthropoda</taxon>
        <taxon>Hexapoda</taxon>
        <taxon>Insecta</taxon>
        <taxon>Pterygota</taxon>
        <taxon>Neoptera</taxon>
        <taxon>Endopterygota</taxon>
        <taxon>Lepidoptera</taxon>
        <taxon>Glossata</taxon>
        <taxon>Ditrysia</taxon>
        <taxon>Tineoidea</taxon>
        <taxon>Psychidae</taxon>
        <taxon>Oiketicinae</taxon>
        <taxon>Eumeta</taxon>
    </lineage>
</organism>
<proteinExistence type="predicted"/>
<name>A0A4C1VLX7_EUMVA</name>